<accession>A0A4C1YJF2</accession>
<name>A0A4C1YJF2_EUMVA</name>
<dbReference type="AlphaFoldDB" id="A0A4C1YJF2"/>
<evidence type="ECO:0000313" key="2">
    <source>
        <dbReference type="Proteomes" id="UP000299102"/>
    </source>
</evidence>
<dbReference type="EMBL" id="BGZK01001238">
    <property type="protein sequence ID" value="GBP75180.1"/>
    <property type="molecule type" value="Genomic_DNA"/>
</dbReference>
<comment type="caution">
    <text evidence="1">The sequence shown here is derived from an EMBL/GenBank/DDBJ whole genome shotgun (WGS) entry which is preliminary data.</text>
</comment>
<reference evidence="1 2" key="1">
    <citation type="journal article" date="2019" name="Commun. Biol.">
        <title>The bagworm genome reveals a unique fibroin gene that provides high tensile strength.</title>
        <authorList>
            <person name="Kono N."/>
            <person name="Nakamura H."/>
            <person name="Ohtoshi R."/>
            <person name="Tomita M."/>
            <person name="Numata K."/>
            <person name="Arakawa K."/>
        </authorList>
    </citation>
    <scope>NUCLEOTIDE SEQUENCE [LARGE SCALE GENOMIC DNA]</scope>
</reference>
<gene>
    <name evidence="1" type="ORF">EVAR_90349_1</name>
</gene>
<evidence type="ECO:0000313" key="1">
    <source>
        <dbReference type="EMBL" id="GBP75180.1"/>
    </source>
</evidence>
<sequence>MQIEPASESYESDMHIEENRNLLETWGQTRMRAIREWIITAAHGCPQLQRIHKYVAGLTTHLLIKNFFCNYRTTPLPLYNSVTAESPCAYTF</sequence>
<protein>
    <submittedName>
        <fullName evidence="1">Uncharacterized protein</fullName>
    </submittedName>
</protein>
<keyword evidence="2" id="KW-1185">Reference proteome</keyword>
<dbReference type="Proteomes" id="UP000299102">
    <property type="component" value="Unassembled WGS sequence"/>
</dbReference>
<proteinExistence type="predicted"/>
<organism evidence="1 2">
    <name type="scientific">Eumeta variegata</name>
    <name type="common">Bagworm moth</name>
    <name type="synonym">Eumeta japonica</name>
    <dbReference type="NCBI Taxonomy" id="151549"/>
    <lineage>
        <taxon>Eukaryota</taxon>
        <taxon>Metazoa</taxon>
        <taxon>Ecdysozoa</taxon>
        <taxon>Arthropoda</taxon>
        <taxon>Hexapoda</taxon>
        <taxon>Insecta</taxon>
        <taxon>Pterygota</taxon>
        <taxon>Neoptera</taxon>
        <taxon>Endopterygota</taxon>
        <taxon>Lepidoptera</taxon>
        <taxon>Glossata</taxon>
        <taxon>Ditrysia</taxon>
        <taxon>Tineoidea</taxon>
        <taxon>Psychidae</taxon>
        <taxon>Oiketicinae</taxon>
        <taxon>Eumeta</taxon>
    </lineage>
</organism>